<dbReference type="PANTHER" id="PTHR35936">
    <property type="entry name" value="MEMBRANE-BOUND LYTIC MUREIN TRANSGLYCOSYLASE F"/>
    <property type="match status" value="1"/>
</dbReference>
<comment type="caution">
    <text evidence="4">The sequence shown here is derived from an EMBL/GenBank/DDBJ whole genome shotgun (WGS) entry which is preliminary data.</text>
</comment>
<feature type="chain" id="PRO_5045732236" evidence="2">
    <location>
        <begin position="26"/>
        <end position="300"/>
    </location>
</feature>
<keyword evidence="5" id="KW-1185">Reference proteome</keyword>
<feature type="domain" description="Solute-binding protein family 3/N-terminal" evidence="3">
    <location>
        <begin position="65"/>
        <end position="289"/>
    </location>
</feature>
<gene>
    <name evidence="4" type="ORF">ACFP57_11990</name>
</gene>
<evidence type="ECO:0000256" key="2">
    <source>
        <dbReference type="SAM" id="SignalP"/>
    </source>
</evidence>
<dbReference type="Proteomes" id="UP001596266">
    <property type="component" value="Unassembled WGS sequence"/>
</dbReference>
<dbReference type="SUPFAM" id="SSF53850">
    <property type="entry name" value="Periplasmic binding protein-like II"/>
    <property type="match status" value="1"/>
</dbReference>
<reference evidence="5" key="1">
    <citation type="journal article" date="2019" name="Int. J. Syst. Evol. Microbiol.">
        <title>The Global Catalogue of Microorganisms (GCM) 10K type strain sequencing project: providing services to taxonomists for standard genome sequencing and annotation.</title>
        <authorList>
            <consortium name="The Broad Institute Genomics Platform"/>
            <consortium name="The Broad Institute Genome Sequencing Center for Infectious Disease"/>
            <person name="Wu L."/>
            <person name="Ma J."/>
        </authorList>
    </citation>
    <scope>NUCLEOTIDE SEQUENCE [LARGE SCALE GENOMIC DNA]</scope>
    <source>
        <strain evidence="5">CGMCC 1.15277</strain>
    </source>
</reference>
<keyword evidence="1 2" id="KW-0732">Signal</keyword>
<dbReference type="SMART" id="SM00062">
    <property type="entry name" value="PBPb"/>
    <property type="match status" value="1"/>
</dbReference>
<dbReference type="Gene3D" id="3.40.190.10">
    <property type="entry name" value="Periplasmic binding protein-like II"/>
    <property type="match status" value="2"/>
</dbReference>
<name>A0ABW1X6A2_9ACTN</name>
<dbReference type="EMBL" id="JBHSUA010000021">
    <property type="protein sequence ID" value="MFC6397697.1"/>
    <property type="molecule type" value="Genomic_DNA"/>
</dbReference>
<evidence type="ECO:0000313" key="4">
    <source>
        <dbReference type="EMBL" id="MFC6397697.1"/>
    </source>
</evidence>
<dbReference type="PROSITE" id="PS51257">
    <property type="entry name" value="PROKAR_LIPOPROTEIN"/>
    <property type="match status" value="1"/>
</dbReference>
<proteinExistence type="predicted"/>
<accession>A0ABW1X6A2</accession>
<dbReference type="RefSeq" id="WP_343886140.1">
    <property type="nucleotide sequence ID" value="NZ_BAAAKI010000013.1"/>
</dbReference>
<organism evidence="4 5">
    <name type="scientific">Luteococcus sanguinis</name>
    <dbReference type="NCBI Taxonomy" id="174038"/>
    <lineage>
        <taxon>Bacteria</taxon>
        <taxon>Bacillati</taxon>
        <taxon>Actinomycetota</taxon>
        <taxon>Actinomycetes</taxon>
        <taxon>Propionibacteriales</taxon>
        <taxon>Propionibacteriaceae</taxon>
        <taxon>Luteococcus</taxon>
    </lineage>
</organism>
<evidence type="ECO:0000313" key="5">
    <source>
        <dbReference type="Proteomes" id="UP001596266"/>
    </source>
</evidence>
<evidence type="ECO:0000259" key="3">
    <source>
        <dbReference type="SMART" id="SM00062"/>
    </source>
</evidence>
<protein>
    <submittedName>
        <fullName evidence="4">ABC transporter substrate-binding protein</fullName>
    </submittedName>
</protein>
<sequence length="300" mass="31374">MKHPCRLAVLASLLPLAATVGCSNALETSGSPVGASGAATASIAPITPDAALTAKLPAKVQSAKKIVIGTNATYKPNEYTEGDKIVGMDIDLYDAVFEKMGVDVQWQQSPFDLIITGVQASKYDAGVSSFTITAEREKSVNMVSYLNAGTLWAVKAGNPLGIDRTKPCGHTIAVETGTMQYDELAALQKTTCTADPIDIKSFQEQADATTAVISGRVDAMSADSPITDYAIQTADGAMEALGESYDSAPYGIVLPKADTELAEGVKQALEALKEGGQYDAILAKWGQTDGAIDSFEVNPV</sequence>
<feature type="signal peptide" evidence="2">
    <location>
        <begin position="1"/>
        <end position="25"/>
    </location>
</feature>
<dbReference type="InterPro" id="IPR001638">
    <property type="entry name" value="Solute-binding_3/MltF_N"/>
</dbReference>
<evidence type="ECO:0000256" key="1">
    <source>
        <dbReference type="ARBA" id="ARBA00022729"/>
    </source>
</evidence>
<dbReference type="PANTHER" id="PTHR35936:SF17">
    <property type="entry name" value="ARGININE-BINDING EXTRACELLULAR PROTEIN ARTP"/>
    <property type="match status" value="1"/>
</dbReference>
<dbReference type="CDD" id="cd01004">
    <property type="entry name" value="PBP2_MidA_like"/>
    <property type="match status" value="1"/>
</dbReference>
<dbReference type="Pfam" id="PF00497">
    <property type="entry name" value="SBP_bac_3"/>
    <property type="match status" value="1"/>
</dbReference>